<comment type="caution">
    <text evidence="2">The sequence shown here is derived from an EMBL/GenBank/DDBJ whole genome shotgun (WGS) entry which is preliminary data.</text>
</comment>
<feature type="region of interest" description="Disordered" evidence="1">
    <location>
        <begin position="654"/>
        <end position="1030"/>
    </location>
</feature>
<sequence length="1030" mass="111505">MDTPLSIPSPTPPSTTDPLTPLLQEMQTTLSLIQDTLSTLTSTTTPLTTRLTSLTQQRDTALHNLLNTFAAESSSLAAKRAAEREAVAARRRAEDEERARRRREEDEELAELERMEDEARKGRLEEERGRVVGEVEREIGRVEEEVEKVVGEGRERIRRLQERKRELNRLIEERLEMVVEGLPGEGGAGEGEGGMMVESVERSVVEGEERPEETPQESQESLERSPMEGGLAETDVEGPASPLAAPQDDEITTDVGLGRAEDLNETAPWPTHHEDEPTPNIDLNHPDAQNEPTTSEPSPTAEPTQQDLSSPIDHDDSLTPEVEAPPPFIDTNQQLVTHVSPLVSEASGPARLSISRAAPAFSGYVSEDAETQDGMVDDLGGGYFPTSVPGEVENHSALLGGGNETAVAHGVVDAECREREEELGGDEGESAADSHGVVDGEDSEICQFDSDEDEPGTPRLEQTADMEPESGVVKDTIDQLIDSVEDAVRQNDLGYKFIFPASRLDMSGQVDSSEHLVYGKPSDEGEQHKPTEEEGTDKGEDEMEEAENGPSSGIQGSLSHEASHEGAFSNAEDEPRHTLPTIAEHEHEESHQGSDGDDTESGPQRFVTPFASHASLRPHEGIHDSHGDSADVSDFLGSRHHTEVEDDAQRYILLDQHSTTVQGEDHLFDDSDRSEGHGSEAADEDDEPIPESNHAAESSGTPGSSERRSIVHVGDTEHGVPQDNARVSATPEVQPQGSYEDSPAGLHKGSPDDADLSTSLRPETRDGNASVAPSEYATPDTTASREAANAGWTPESSRTRVTFASSPPSPVHVTPRADSSQPLIASAGYYPSLRSPPHSTTRSPLTLRLAAEQTEATSPMSFVAPWEGRKSPELTLSPRPSSDLGRYSVVEDNSRTTPTSSGNSLFKRMRNIFEQPRNNHNHNNDTPPPPPPTSTTTTTNLTSPTSTPPTGWRPPSGTLLAGNAQGENPGSVSSTTRYQTLRRLSPLASPTDNSESERRALLPYHHLHLHNQQGSQNQQGWAQGQGQGRN</sequence>
<feature type="region of interest" description="Disordered" evidence="1">
    <location>
        <begin position="89"/>
        <end position="125"/>
    </location>
</feature>
<feature type="compositionally biased region" description="Basic and acidic residues" evidence="1">
    <location>
        <begin position="617"/>
        <end position="629"/>
    </location>
</feature>
<proteinExistence type="predicted"/>
<evidence type="ECO:0000256" key="1">
    <source>
        <dbReference type="SAM" id="MobiDB-lite"/>
    </source>
</evidence>
<feature type="compositionally biased region" description="Polar residues" evidence="1">
    <location>
        <begin position="549"/>
        <end position="560"/>
    </location>
</feature>
<reference evidence="2 3" key="1">
    <citation type="journal article" date="2024" name="Commun. Biol.">
        <title>Comparative genomic analysis of thermophilic fungi reveals convergent evolutionary adaptations and gene losses.</title>
        <authorList>
            <person name="Steindorff A.S."/>
            <person name="Aguilar-Pontes M.V."/>
            <person name="Robinson A.J."/>
            <person name="Andreopoulos B."/>
            <person name="LaButti K."/>
            <person name="Kuo A."/>
            <person name="Mondo S."/>
            <person name="Riley R."/>
            <person name="Otillar R."/>
            <person name="Haridas S."/>
            <person name="Lipzen A."/>
            <person name="Grimwood J."/>
            <person name="Schmutz J."/>
            <person name="Clum A."/>
            <person name="Reid I.D."/>
            <person name="Moisan M.C."/>
            <person name="Butler G."/>
            <person name="Nguyen T.T.M."/>
            <person name="Dewar K."/>
            <person name="Conant G."/>
            <person name="Drula E."/>
            <person name="Henrissat B."/>
            <person name="Hansel C."/>
            <person name="Singer S."/>
            <person name="Hutchinson M.I."/>
            <person name="de Vries R.P."/>
            <person name="Natvig D.O."/>
            <person name="Powell A.J."/>
            <person name="Tsang A."/>
            <person name="Grigoriev I.V."/>
        </authorList>
    </citation>
    <scope>NUCLEOTIDE SEQUENCE [LARGE SCALE GENOMIC DNA]</scope>
    <source>
        <strain evidence="2 3">CBS 620.91</strain>
    </source>
</reference>
<dbReference type="EMBL" id="JAZGSY010000136">
    <property type="protein sequence ID" value="KAL1839897.1"/>
    <property type="molecule type" value="Genomic_DNA"/>
</dbReference>
<feature type="compositionally biased region" description="Basic and acidic residues" evidence="1">
    <location>
        <begin position="705"/>
        <end position="720"/>
    </location>
</feature>
<dbReference type="Proteomes" id="UP001583172">
    <property type="component" value="Unassembled WGS sequence"/>
</dbReference>
<evidence type="ECO:0000313" key="3">
    <source>
        <dbReference type="Proteomes" id="UP001583172"/>
    </source>
</evidence>
<feature type="compositionally biased region" description="Basic and acidic residues" evidence="1">
    <location>
        <begin position="573"/>
        <end position="594"/>
    </location>
</feature>
<feature type="region of interest" description="Disordered" evidence="1">
    <location>
        <begin position="417"/>
        <end position="472"/>
    </location>
</feature>
<feature type="region of interest" description="Disordered" evidence="1">
    <location>
        <begin position="181"/>
        <end position="328"/>
    </location>
</feature>
<feature type="compositionally biased region" description="Polar residues" evidence="1">
    <location>
        <begin position="794"/>
        <end position="806"/>
    </location>
</feature>
<feature type="compositionally biased region" description="Low complexity" evidence="1">
    <location>
        <begin position="1012"/>
        <end position="1022"/>
    </location>
</feature>
<feature type="compositionally biased region" description="Basic and acidic residues" evidence="1">
    <location>
        <begin position="521"/>
        <end position="538"/>
    </location>
</feature>
<accession>A0ABR3VEF2</accession>
<feature type="compositionally biased region" description="Polar residues" evidence="1">
    <location>
        <begin position="725"/>
        <end position="739"/>
    </location>
</feature>
<feature type="compositionally biased region" description="Basic and acidic residues" evidence="1">
    <location>
        <begin position="199"/>
        <end position="208"/>
    </location>
</feature>
<feature type="region of interest" description="Disordered" evidence="1">
    <location>
        <begin position="500"/>
        <end position="641"/>
    </location>
</feature>
<feature type="compositionally biased region" description="Polar residues" evidence="1">
    <location>
        <begin position="695"/>
        <end position="704"/>
    </location>
</feature>
<keyword evidence="3" id="KW-1185">Reference proteome</keyword>
<feature type="compositionally biased region" description="Basic and acidic residues" evidence="1">
    <location>
        <begin position="89"/>
        <end position="104"/>
    </location>
</feature>
<name>A0ABR3VEF2_HUMIN</name>
<feature type="compositionally biased region" description="Gly residues" evidence="1">
    <location>
        <begin position="183"/>
        <end position="194"/>
    </location>
</feature>
<feature type="compositionally biased region" description="Basic and acidic residues" evidence="1">
    <location>
        <begin position="663"/>
        <end position="680"/>
    </location>
</feature>
<organism evidence="2 3">
    <name type="scientific">Humicola insolens</name>
    <name type="common">Soft-rot fungus</name>
    <dbReference type="NCBI Taxonomy" id="85995"/>
    <lineage>
        <taxon>Eukaryota</taxon>
        <taxon>Fungi</taxon>
        <taxon>Dikarya</taxon>
        <taxon>Ascomycota</taxon>
        <taxon>Pezizomycotina</taxon>
        <taxon>Sordariomycetes</taxon>
        <taxon>Sordariomycetidae</taxon>
        <taxon>Sordariales</taxon>
        <taxon>Chaetomiaceae</taxon>
        <taxon>Mycothermus</taxon>
    </lineage>
</organism>
<feature type="compositionally biased region" description="Polar residues" evidence="1">
    <location>
        <begin position="965"/>
        <end position="979"/>
    </location>
</feature>
<evidence type="ECO:0000313" key="2">
    <source>
        <dbReference type="EMBL" id="KAL1839897.1"/>
    </source>
</evidence>
<feature type="compositionally biased region" description="Acidic residues" evidence="1">
    <location>
        <begin position="439"/>
        <end position="455"/>
    </location>
</feature>
<feature type="compositionally biased region" description="Low complexity" evidence="1">
    <location>
        <begin position="291"/>
        <end position="304"/>
    </location>
</feature>
<protein>
    <submittedName>
        <fullName evidence="2">Uncharacterized protein</fullName>
    </submittedName>
</protein>
<feature type="compositionally biased region" description="Polar residues" evidence="1">
    <location>
        <begin position="895"/>
        <end position="904"/>
    </location>
</feature>
<gene>
    <name evidence="2" type="ORF">VTJ49DRAFT_1032</name>
</gene>
<feature type="compositionally biased region" description="Low complexity" evidence="1">
    <location>
        <begin position="934"/>
        <end position="958"/>
    </location>
</feature>
<feature type="compositionally biased region" description="Basic and acidic residues" evidence="1">
    <location>
        <begin position="111"/>
        <end position="125"/>
    </location>
</feature>